<dbReference type="Proteomes" id="UP000184386">
    <property type="component" value="Unassembled WGS sequence"/>
</dbReference>
<dbReference type="Gene3D" id="3.40.190.10">
    <property type="entry name" value="Periplasmic binding protein-like II"/>
    <property type="match status" value="2"/>
</dbReference>
<keyword evidence="6" id="KW-1185">Reference proteome</keyword>
<reference evidence="5 6" key="1">
    <citation type="submission" date="2016-11" db="EMBL/GenBank/DDBJ databases">
        <authorList>
            <person name="Jaros S."/>
            <person name="Januszkiewicz K."/>
            <person name="Wedrychowicz H."/>
        </authorList>
    </citation>
    <scope>NUCLEOTIDE SEQUENCE [LARGE SCALE GENOMIC DNA]</scope>
    <source>
        <strain evidence="5 6">DSM 15929</strain>
    </source>
</reference>
<evidence type="ECO:0000259" key="4">
    <source>
        <dbReference type="SMART" id="SM00062"/>
    </source>
</evidence>
<dbReference type="SUPFAM" id="SSF53850">
    <property type="entry name" value="Periplasmic binding protein-like II"/>
    <property type="match status" value="1"/>
</dbReference>
<dbReference type="RefSeq" id="WP_073274160.1">
    <property type="nucleotide sequence ID" value="NZ_FRAC01000008.1"/>
</dbReference>
<protein>
    <submittedName>
        <fullName evidence="5">NitT/TauT family transport system substrate-binding protein</fullName>
    </submittedName>
</protein>
<feature type="signal peptide" evidence="3">
    <location>
        <begin position="1"/>
        <end position="22"/>
    </location>
</feature>
<feature type="chain" id="PRO_5013291355" evidence="3">
    <location>
        <begin position="23"/>
        <end position="378"/>
    </location>
</feature>
<sequence>MKKLRKPAGLLVIILTVNLLLAACSGKPVEVSKNTAGNGEGSSNSTPAATTAEASKDTPAETPTAAPVNYKYGKIDIPGKDGALCGAPIYIAYEKGFFAEEGFDVNLISANAEARKIGLNNGTIPIVNGDFQFFPSIENDVKVKVVDGLHNGCIKLLVKKDSPINGVKDLKGLKIGVDEIGGTPHQVASVWLEKNGISAKPEDGEVKFLPFDDGNLEVEALNKGDIDVAALWDPFGSVQEKTGNYKVIFDLSTDPTFAGKYCCFLYASEKVLDENPEKVAALLRAYHKAQNWIAENPEEAVQTIIDGKYSAIEDKELAVELVKHYQYPSMQEHEMNKHDVGADVLYFATELYNIGYLNTNPDEFAKKAYQKVDLTLGQ</sequence>
<accession>A0A1M6NL89</accession>
<evidence type="ECO:0000256" key="2">
    <source>
        <dbReference type="SAM" id="MobiDB-lite"/>
    </source>
</evidence>
<dbReference type="PROSITE" id="PS51257">
    <property type="entry name" value="PROKAR_LIPOPROTEIN"/>
    <property type="match status" value="1"/>
</dbReference>
<keyword evidence="3" id="KW-0732">Signal</keyword>
<evidence type="ECO:0000256" key="3">
    <source>
        <dbReference type="SAM" id="SignalP"/>
    </source>
</evidence>
<comment type="similarity">
    <text evidence="1">Belongs to the bacterial solute-binding protein SsuA/TauA family.</text>
</comment>
<name>A0A1M6NL89_9FIRM</name>
<dbReference type="InterPro" id="IPR001638">
    <property type="entry name" value="Solute-binding_3/MltF_N"/>
</dbReference>
<evidence type="ECO:0000313" key="5">
    <source>
        <dbReference type="EMBL" id="SHJ96485.1"/>
    </source>
</evidence>
<feature type="domain" description="Solute-binding protein family 3/N-terminal" evidence="4">
    <location>
        <begin position="85"/>
        <end position="296"/>
    </location>
</feature>
<proteinExistence type="inferred from homology"/>
<gene>
    <name evidence="5" type="ORF">SAMN02745136_01350</name>
</gene>
<evidence type="ECO:0000256" key="1">
    <source>
        <dbReference type="ARBA" id="ARBA00010742"/>
    </source>
</evidence>
<dbReference type="Pfam" id="PF09084">
    <property type="entry name" value="NMT1"/>
    <property type="match status" value="1"/>
</dbReference>
<feature type="region of interest" description="Disordered" evidence="2">
    <location>
        <begin position="32"/>
        <end position="63"/>
    </location>
</feature>
<dbReference type="PANTHER" id="PTHR30024">
    <property type="entry name" value="ALIPHATIC SULFONATES-BINDING PROTEIN-RELATED"/>
    <property type="match status" value="1"/>
</dbReference>
<dbReference type="InterPro" id="IPR015168">
    <property type="entry name" value="SsuA/THI5"/>
</dbReference>
<dbReference type="SMART" id="SM00062">
    <property type="entry name" value="PBPb"/>
    <property type="match status" value="1"/>
</dbReference>
<dbReference type="AlphaFoldDB" id="A0A1M6NL89"/>
<dbReference type="STRING" id="1121322.SAMN02745136_01350"/>
<evidence type="ECO:0000313" key="6">
    <source>
        <dbReference type="Proteomes" id="UP000184386"/>
    </source>
</evidence>
<dbReference type="EMBL" id="FRAC01000008">
    <property type="protein sequence ID" value="SHJ96485.1"/>
    <property type="molecule type" value="Genomic_DNA"/>
</dbReference>
<organism evidence="5 6">
    <name type="scientific">Anaerocolumna jejuensis DSM 15929</name>
    <dbReference type="NCBI Taxonomy" id="1121322"/>
    <lineage>
        <taxon>Bacteria</taxon>
        <taxon>Bacillati</taxon>
        <taxon>Bacillota</taxon>
        <taxon>Clostridia</taxon>
        <taxon>Lachnospirales</taxon>
        <taxon>Lachnospiraceae</taxon>
        <taxon>Anaerocolumna</taxon>
    </lineage>
</organism>
<feature type="compositionally biased region" description="Polar residues" evidence="2">
    <location>
        <begin position="32"/>
        <end position="53"/>
    </location>
</feature>